<keyword evidence="5" id="KW-1185">Reference proteome</keyword>
<gene>
    <name evidence="4" type="ORF">A4V02_02390</name>
</gene>
<protein>
    <recommendedName>
        <fullName evidence="3">DUF5106 domain-containing protein</fullName>
    </recommendedName>
</protein>
<dbReference type="RefSeq" id="WP_084273934.1">
    <property type="nucleotide sequence ID" value="NZ_CAJTAP010000002.1"/>
</dbReference>
<reference evidence="5" key="1">
    <citation type="submission" date="2016-04" db="EMBL/GenBank/DDBJ databases">
        <title>Complete Genome Sequences of Twelve Strains of a Stable Defined Moderately Diverse Mouse Microbiota 2 (sDMDMm2).</title>
        <authorList>
            <person name="Uchimura Y."/>
            <person name="Wyss M."/>
            <person name="Brugiroux S."/>
            <person name="Limenitakis J.P."/>
            <person name="Stecher B."/>
            <person name="McCoy K.D."/>
            <person name="Macpherson A.J."/>
        </authorList>
    </citation>
    <scope>NUCLEOTIDE SEQUENCE [LARGE SCALE GENOMIC DNA]</scope>
    <source>
        <strain evidence="5">YL27</strain>
    </source>
</reference>
<accession>A0A1B1S7B1</accession>
<dbReference type="Proteomes" id="UP000186351">
    <property type="component" value="Chromosome"/>
</dbReference>
<dbReference type="Gene3D" id="3.40.30.10">
    <property type="entry name" value="Glutaredoxin"/>
    <property type="match status" value="1"/>
</dbReference>
<dbReference type="GeneID" id="65535689"/>
<dbReference type="Pfam" id="PF17127">
    <property type="entry name" value="DUF5106"/>
    <property type="match status" value="1"/>
</dbReference>
<feature type="domain" description="DUF5106" evidence="3">
    <location>
        <begin position="33"/>
        <end position="171"/>
    </location>
</feature>
<dbReference type="EMBL" id="CP015402">
    <property type="protein sequence ID" value="ANU62685.2"/>
    <property type="molecule type" value="Genomic_DNA"/>
</dbReference>
<sequence length="301" mass="33055">MRRRIFLAAVIAAAIALIYAGADASSAGKGSGQNGGREFPLPEVPSSLTKPAERADYLLTRFWDGIDFSGKDSCVRDTAFMEQSFVDFLSVMPHASSDSVRDMAVGNMLSRAASDSLALDLTGWLAETYLNSTDSPMYSEGTYIMFLDRLAFSDNIDEAMHERYLAQLRDIDCNRPGVVAADFTYTDIEGRSSTLLELAAAHDSTLLVFYDPDCHDCHALIDSLNRDEALCGAVGAGTMAVMALYPYDDTDLWRSTAGELPAGWIVAQSTSAIEDEGMYYLPRTPRTYLLDRSGRILRIRE</sequence>
<feature type="signal peptide" evidence="2">
    <location>
        <begin position="1"/>
        <end position="24"/>
    </location>
</feature>
<dbReference type="STRING" id="1796646.A4V02_02390"/>
<evidence type="ECO:0000313" key="5">
    <source>
        <dbReference type="Proteomes" id="UP000186351"/>
    </source>
</evidence>
<evidence type="ECO:0000313" key="4">
    <source>
        <dbReference type="EMBL" id="ANU62685.2"/>
    </source>
</evidence>
<accession>A0A1Z2XEG0</accession>
<name>A0A1B1S7B1_9BACT</name>
<evidence type="ECO:0000256" key="1">
    <source>
        <dbReference type="SAM" id="MobiDB-lite"/>
    </source>
</evidence>
<evidence type="ECO:0000259" key="3">
    <source>
        <dbReference type="Pfam" id="PF17127"/>
    </source>
</evidence>
<evidence type="ECO:0000256" key="2">
    <source>
        <dbReference type="SAM" id="SignalP"/>
    </source>
</evidence>
<dbReference type="InterPro" id="IPR036249">
    <property type="entry name" value="Thioredoxin-like_sf"/>
</dbReference>
<feature type="chain" id="PRO_5013289150" description="DUF5106 domain-containing protein" evidence="2">
    <location>
        <begin position="25"/>
        <end position="301"/>
    </location>
</feature>
<dbReference type="SUPFAM" id="SSF52833">
    <property type="entry name" value="Thioredoxin-like"/>
    <property type="match status" value="1"/>
</dbReference>
<dbReference type="InterPro" id="IPR033395">
    <property type="entry name" value="DUF5106"/>
</dbReference>
<dbReference type="KEGG" id="pary:A4V02_02390"/>
<proteinExistence type="predicted"/>
<dbReference type="AlphaFoldDB" id="A0A1B1S7B1"/>
<dbReference type="OrthoDB" id="9805634at2"/>
<feature type="region of interest" description="Disordered" evidence="1">
    <location>
        <begin position="25"/>
        <end position="47"/>
    </location>
</feature>
<keyword evidence="2" id="KW-0732">Signal</keyword>
<organism evidence="4 5">
    <name type="scientific">Muribaculum intestinale</name>
    <dbReference type="NCBI Taxonomy" id="1796646"/>
    <lineage>
        <taxon>Bacteria</taxon>
        <taxon>Pseudomonadati</taxon>
        <taxon>Bacteroidota</taxon>
        <taxon>Bacteroidia</taxon>
        <taxon>Bacteroidales</taxon>
        <taxon>Muribaculaceae</taxon>
        <taxon>Muribaculum</taxon>
    </lineage>
</organism>